<dbReference type="Proteomes" id="UP000252519">
    <property type="component" value="Unassembled WGS sequence"/>
</dbReference>
<dbReference type="PANTHER" id="PTHR24637">
    <property type="entry name" value="COLLAGEN"/>
    <property type="match status" value="1"/>
</dbReference>
<feature type="region of interest" description="Disordered" evidence="2">
    <location>
        <begin position="130"/>
        <end position="160"/>
    </location>
</feature>
<keyword evidence="3" id="KW-1133">Transmembrane helix</keyword>
<evidence type="ECO:0000313" key="6">
    <source>
        <dbReference type="Proteomes" id="UP000252519"/>
    </source>
</evidence>
<keyword evidence="3" id="KW-0472">Membrane</keyword>
<gene>
    <name evidence="5" type="ORF">ANCCAN_04774</name>
</gene>
<keyword evidence="3" id="KW-0812">Transmembrane</keyword>
<keyword evidence="6" id="KW-1185">Reference proteome</keyword>
<reference evidence="5 6" key="1">
    <citation type="submission" date="2014-10" db="EMBL/GenBank/DDBJ databases">
        <title>Draft genome of the hookworm Ancylostoma caninum.</title>
        <authorList>
            <person name="Mitreva M."/>
        </authorList>
    </citation>
    <scope>NUCLEOTIDE SEQUENCE [LARGE SCALE GENOMIC DNA]</scope>
    <source>
        <strain evidence="5 6">Baltimore</strain>
    </source>
</reference>
<evidence type="ECO:0000256" key="2">
    <source>
        <dbReference type="SAM" id="MobiDB-lite"/>
    </source>
</evidence>
<feature type="transmembrane region" description="Helical" evidence="3">
    <location>
        <begin position="49"/>
        <end position="74"/>
    </location>
</feature>
<sequence>MLPNFRRTGSATDAPYKRIWFSGFIHERISYMDEMLRFYKSLASSMKTVAMLTSITCVTTISTLLCLLFALFLANDINNFYKKEIDELTEFKDVANFAWQQMKPHPFKMSRNGRAIVYGKLLQRESRCRCAEPPKCPPGPRGPPGLLGKPGRDGIPGRHGQRGLDVIVLVKRIDGGACIRCPAGRKGPRGRRGFPGPRGPPGLPGEDAVAEPGPPGPAGPEGEPGPAGEEGLSGKPGDPGKSATTEVGLQGPPGPPGPVGKCGPRGERGAPGKPGKPGAMGPKGSSGRQGRSGSAGKRGEPGSPGKEGIGGFICTCEEAPSPPASVPPSRTTQKPEHQDPYETRNMRNAIQRKKVYHKNAERTKKSEKKRQMTSMVMIPY</sequence>
<feature type="compositionally biased region" description="Basic and acidic residues" evidence="2">
    <location>
        <begin position="333"/>
        <end position="345"/>
    </location>
</feature>
<feature type="compositionally biased region" description="Low complexity" evidence="2">
    <location>
        <begin position="271"/>
        <end position="295"/>
    </location>
</feature>
<dbReference type="GO" id="GO:0005581">
    <property type="term" value="C:collagen trimer"/>
    <property type="evidence" value="ECO:0007669"/>
    <property type="project" value="UniProtKB-KW"/>
</dbReference>
<keyword evidence="1" id="KW-0677">Repeat</keyword>
<feature type="compositionally biased region" description="Low complexity" evidence="2">
    <location>
        <begin position="220"/>
        <end position="230"/>
    </location>
</feature>
<organism evidence="5 6">
    <name type="scientific">Ancylostoma caninum</name>
    <name type="common">Dog hookworm</name>
    <dbReference type="NCBI Taxonomy" id="29170"/>
    <lineage>
        <taxon>Eukaryota</taxon>
        <taxon>Metazoa</taxon>
        <taxon>Ecdysozoa</taxon>
        <taxon>Nematoda</taxon>
        <taxon>Chromadorea</taxon>
        <taxon>Rhabditida</taxon>
        <taxon>Rhabditina</taxon>
        <taxon>Rhabditomorpha</taxon>
        <taxon>Strongyloidea</taxon>
        <taxon>Ancylostomatidae</taxon>
        <taxon>Ancylostomatinae</taxon>
        <taxon>Ancylostoma</taxon>
    </lineage>
</organism>
<evidence type="ECO:0000259" key="4">
    <source>
        <dbReference type="SMART" id="SM01088"/>
    </source>
</evidence>
<dbReference type="OrthoDB" id="5877011at2759"/>
<evidence type="ECO:0000256" key="1">
    <source>
        <dbReference type="ARBA" id="ARBA00022737"/>
    </source>
</evidence>
<dbReference type="Pfam" id="PF01391">
    <property type="entry name" value="Collagen"/>
    <property type="match status" value="1"/>
</dbReference>
<dbReference type="InterPro" id="IPR008160">
    <property type="entry name" value="Collagen"/>
</dbReference>
<dbReference type="InterPro" id="IPR002486">
    <property type="entry name" value="Col_cuticle_N"/>
</dbReference>
<protein>
    <submittedName>
        <fullName evidence="5">Nematode cuticle collagen domain protein</fullName>
    </submittedName>
</protein>
<accession>A0A368GXW6</accession>
<comment type="caution">
    <text evidence="5">The sequence shown here is derived from an EMBL/GenBank/DDBJ whole genome shotgun (WGS) entry which is preliminary data.</text>
</comment>
<dbReference type="SMART" id="SM01088">
    <property type="entry name" value="Col_cuticle_N"/>
    <property type="match status" value="1"/>
</dbReference>
<proteinExistence type="predicted"/>
<keyword evidence="5" id="KW-0176">Collagen</keyword>
<evidence type="ECO:0000256" key="3">
    <source>
        <dbReference type="SAM" id="Phobius"/>
    </source>
</evidence>
<feature type="region of interest" description="Disordered" evidence="2">
    <location>
        <begin position="180"/>
        <end position="380"/>
    </location>
</feature>
<dbReference type="AlphaFoldDB" id="A0A368GXW6"/>
<dbReference type="STRING" id="29170.A0A368GXW6"/>
<name>A0A368GXW6_ANCCA</name>
<evidence type="ECO:0000313" key="5">
    <source>
        <dbReference type="EMBL" id="RCN49201.1"/>
    </source>
</evidence>
<dbReference type="EMBL" id="JOJR01000037">
    <property type="protein sequence ID" value="RCN49201.1"/>
    <property type="molecule type" value="Genomic_DNA"/>
</dbReference>
<dbReference type="GO" id="GO:0042302">
    <property type="term" value="F:structural constituent of cuticle"/>
    <property type="evidence" value="ECO:0007669"/>
    <property type="project" value="InterPro"/>
</dbReference>
<feature type="compositionally biased region" description="Pro residues" evidence="2">
    <location>
        <begin position="134"/>
        <end position="143"/>
    </location>
</feature>
<feature type="domain" description="Nematode cuticle collagen N-terminal" evidence="4">
    <location>
        <begin position="50"/>
        <end position="102"/>
    </location>
</feature>
<dbReference type="Pfam" id="PF01484">
    <property type="entry name" value="Col_cuticle_N"/>
    <property type="match status" value="1"/>
</dbReference>